<dbReference type="CDD" id="cd00198">
    <property type="entry name" value="vWFA"/>
    <property type="match status" value="1"/>
</dbReference>
<dbReference type="SUPFAM" id="SSF53300">
    <property type="entry name" value="vWA-like"/>
    <property type="match status" value="1"/>
</dbReference>
<dbReference type="EMBL" id="AP023418">
    <property type="protein sequence ID" value="BCK81903.1"/>
    <property type="molecule type" value="Genomic_DNA"/>
</dbReference>
<evidence type="ECO:0000256" key="1">
    <source>
        <dbReference type="SAM" id="MobiDB-lite"/>
    </source>
</evidence>
<dbReference type="InterPro" id="IPR002035">
    <property type="entry name" value="VWF_A"/>
</dbReference>
<protein>
    <recommendedName>
        <fullName evidence="2">VWFA domain-containing protein</fullName>
    </recommendedName>
</protein>
<dbReference type="PROSITE" id="PS50234">
    <property type="entry name" value="VWFA"/>
    <property type="match status" value="1"/>
</dbReference>
<gene>
    <name evidence="3" type="ORF">MM50RIKEN_16660</name>
</gene>
<feature type="compositionally biased region" description="Polar residues" evidence="1">
    <location>
        <begin position="81"/>
        <end position="93"/>
    </location>
</feature>
<feature type="region of interest" description="Disordered" evidence="1">
    <location>
        <begin position="65"/>
        <end position="93"/>
    </location>
</feature>
<dbReference type="AlphaFoldDB" id="A0A810QBH8"/>
<dbReference type="InterPro" id="IPR036465">
    <property type="entry name" value="vWFA_dom_sf"/>
</dbReference>
<proteinExistence type="predicted"/>
<reference evidence="3" key="1">
    <citation type="submission" date="2020-09" db="EMBL/GenBank/DDBJ databases">
        <title>New species isolated from human feces.</title>
        <authorList>
            <person name="Kitahara M."/>
            <person name="Shigeno Y."/>
            <person name="Shime M."/>
            <person name="Matsumoto Y."/>
            <person name="Nakamura S."/>
            <person name="Motooka D."/>
            <person name="Fukuoka S."/>
            <person name="Nishikawa H."/>
            <person name="Benno Y."/>
        </authorList>
    </citation>
    <scope>NUCLEOTIDE SEQUENCE</scope>
    <source>
        <strain evidence="3">MM50</strain>
    </source>
</reference>
<feature type="compositionally biased region" description="Polar residues" evidence="1">
    <location>
        <begin position="820"/>
        <end position="830"/>
    </location>
</feature>
<name>A0A810QBH8_9FIRM</name>
<feature type="domain" description="VWFA" evidence="2">
    <location>
        <begin position="312"/>
        <end position="568"/>
    </location>
</feature>
<dbReference type="Pfam" id="PF00092">
    <property type="entry name" value="VWA"/>
    <property type="match status" value="1"/>
</dbReference>
<accession>A0A810QBH8</accession>
<dbReference type="KEGG" id="vcop:MM50RIKEN_16660"/>
<dbReference type="RefSeq" id="WP_213540550.1">
    <property type="nucleotide sequence ID" value="NZ_AP023418.1"/>
</dbReference>
<evidence type="ECO:0000313" key="4">
    <source>
        <dbReference type="Proteomes" id="UP000681035"/>
    </source>
</evidence>
<feature type="region of interest" description="Disordered" evidence="1">
    <location>
        <begin position="806"/>
        <end position="830"/>
    </location>
</feature>
<organism evidence="3 4">
    <name type="scientific">Vescimonas coprocola</name>
    <dbReference type="NCBI Taxonomy" id="2714355"/>
    <lineage>
        <taxon>Bacteria</taxon>
        <taxon>Bacillati</taxon>
        <taxon>Bacillota</taxon>
        <taxon>Clostridia</taxon>
        <taxon>Eubacteriales</taxon>
        <taxon>Oscillospiraceae</taxon>
        <taxon>Vescimonas</taxon>
    </lineage>
</organism>
<evidence type="ECO:0000259" key="2">
    <source>
        <dbReference type="PROSITE" id="PS50234"/>
    </source>
</evidence>
<dbReference type="Proteomes" id="UP000681035">
    <property type="component" value="Chromosome"/>
</dbReference>
<keyword evidence="4" id="KW-1185">Reference proteome</keyword>
<evidence type="ECO:0000313" key="3">
    <source>
        <dbReference type="EMBL" id="BCK81903.1"/>
    </source>
</evidence>
<sequence length="1061" mass="113071">MKKMRHMKRKALVALVLSVTMLLTLMPGLVFGVSDDQGDPDTVSSSIDYPTVNFTDVAPFLPPVSGTALRRSPARDAGDANTGSDNGNNGMVVNKTSVYNEETGAYDITLEAYATGSKVISTVTSDVPTDVILVLDQSGSMGDDMGQLVYTAYSGNTRQNSDLYEKQDNLWYKLSDGSYVAVTVTSRNDSIQYTPITNGRNNEDYDWWSDSTYTNLWDNKDNLYAKINGEYQKVTVSRSGYGNNRTYTYTLPDGTQIASSRGDDAAPTISSTDDGYLYLASIDTTQTVYTYTYTDANGTVQTIGTSTGDSTNFTAATLYSRSTTDSGITRLEALKNAAATFANAVEEKAKGADGTLGTEDDISHRIAVVGFASKSGYGDNTELLSIAGSNSGSVGVAYHNITDQNLKDVLQEVDTSAGQTMVSTAIDALAASGATQTDLGLDMAQRILSANPVQPNETHNRVVIVFTDGAPTSFNGFEKDVANDAITHAGAIKTAGATVYTIGIFAGADATSAGTEPSGDLGQNSSSLNSACNWFMQQVSSNNGTPCTPSYYLSAADAGSLSNIFQQISDNIETGGSSSTLTEESVVRDIISPQFTLPAGSTASDITLETYACTGKDGDTYTWRQNDTAMGATATIDGNNVSVTGFDFSDNYVGTVTNNGIVTYRGHKLVIRFSVKPQPDFLGGNNVPTNAGAGVYENKDSETPVREFPQPTVNVPIRPVTVAAQDYNVYLLGGLTASQLQSDSTVQVGSVKLDLTKATDSDHPYGLEPWQTAYVDITVSLTGPDGSPVTDLTQLREDTSYTVSVTVSPKTEPQADVSGTPASEQTGSATGKVNVFKPTLTYEDGTVYYGDTFDRATLPGYRTSTSWFHGTTEDTTVTMTGTAPALTYGYTYDTTLLTDIVNTKQDIPVKATISIGDTNITGDTTFLHTDCAGETWSHTSGDPAFLLHVRTCALTVTKTGGADGEPYVFNVYRNGDLYTQVTVVGSSSVSLYELPVGKYTIAEDTGWSWRYDAAYDPDKPDGCTLTADHNSGSITCTNTLKNDRWLNGFSDVIANIFGIRH</sequence>
<dbReference type="Gene3D" id="3.40.50.410">
    <property type="entry name" value="von Willebrand factor, type A domain"/>
    <property type="match status" value="1"/>
</dbReference>